<protein>
    <submittedName>
        <fullName evidence="1">Uncharacterized protein</fullName>
    </submittedName>
</protein>
<proteinExistence type="predicted"/>
<dbReference type="EMBL" id="LKBA01000008">
    <property type="protein sequence ID" value="KPN62924.1"/>
    <property type="molecule type" value="Genomic_DNA"/>
</dbReference>
<comment type="caution">
    <text evidence="1">The sequence shown here is derived from an EMBL/GenBank/DDBJ whole genome shotgun (WGS) entry which is preliminary data.</text>
</comment>
<name>A0A0P7IWC3_9RHOB</name>
<keyword evidence="2" id="KW-1185">Reference proteome</keyword>
<dbReference type="STRING" id="154981.AKJ29_01910"/>
<dbReference type="Proteomes" id="UP000050471">
    <property type="component" value="Unassembled WGS sequence"/>
</dbReference>
<reference evidence="1 2" key="1">
    <citation type="submission" date="2015-09" db="EMBL/GenBank/DDBJ databases">
        <title>Draft genome sequence of Aliiroseovarius crassostreae CV919-312TSm, the causative agent of Roseovarius Oyster Disease (formerly Juvenile Oyster Disease).</title>
        <authorList>
            <person name="Kessner L."/>
            <person name="Spinard E."/>
            <person name="Nelson D."/>
        </authorList>
    </citation>
    <scope>NUCLEOTIDE SEQUENCE [LARGE SCALE GENOMIC DNA]</scope>
    <source>
        <strain evidence="1 2">CV919-312</strain>
    </source>
</reference>
<organism evidence="1 2">
    <name type="scientific">Aliiroseovarius crassostreae</name>
    <dbReference type="NCBI Taxonomy" id="154981"/>
    <lineage>
        <taxon>Bacteria</taxon>
        <taxon>Pseudomonadati</taxon>
        <taxon>Pseudomonadota</taxon>
        <taxon>Alphaproteobacteria</taxon>
        <taxon>Rhodobacterales</taxon>
        <taxon>Paracoccaceae</taxon>
        <taxon>Aliiroseovarius</taxon>
    </lineage>
</organism>
<sequence>MGQEGLITKSHGEEVRKVAPSAAAALQETKPGYLDRLLKDLSFPPRKADGGLVGQGTFQIVFDRKLASSEGDEGATGNDIANWLYCEWSNEKFKDGDRFIIASGTITKDNEVDVTCAGLAVVKSTAPVTFVTAGKVAIEDGEFRKMDDLSERALQSFLSGFRNSFVNGATLYSGDLES</sequence>
<dbReference type="AlphaFoldDB" id="A0A0P7IWC3"/>
<gene>
    <name evidence="1" type="ORF">AKJ29_01910</name>
</gene>
<evidence type="ECO:0000313" key="1">
    <source>
        <dbReference type="EMBL" id="KPN62924.1"/>
    </source>
</evidence>
<evidence type="ECO:0000313" key="2">
    <source>
        <dbReference type="Proteomes" id="UP000050471"/>
    </source>
</evidence>
<dbReference type="RefSeq" id="WP_055190832.1">
    <property type="nucleotide sequence ID" value="NZ_FPBS01000047.1"/>
</dbReference>
<accession>A0A0P7IWC3</accession>